<keyword evidence="8" id="KW-1185">Reference proteome</keyword>
<dbReference type="Pfam" id="PF14512">
    <property type="entry name" value="TM1586_NiRdase"/>
    <property type="match status" value="1"/>
</dbReference>
<protein>
    <submittedName>
        <fullName evidence="7">Nitroreductase</fullName>
    </submittedName>
</protein>
<evidence type="ECO:0000256" key="3">
    <source>
        <dbReference type="ARBA" id="ARBA00022630"/>
    </source>
</evidence>
<gene>
    <name evidence="7" type="ORF">bsdcttw_15340</name>
</gene>
<dbReference type="KEGG" id="acht:bsdcttw_15340"/>
<evidence type="ECO:0000256" key="5">
    <source>
        <dbReference type="ARBA" id="ARBA00023002"/>
    </source>
</evidence>
<keyword evidence="5" id="KW-0560">Oxidoreductase</keyword>
<evidence type="ECO:0000259" key="6">
    <source>
        <dbReference type="Pfam" id="PF14512"/>
    </source>
</evidence>
<dbReference type="PANTHER" id="PTHR43673:SF2">
    <property type="entry name" value="NITROREDUCTASE"/>
    <property type="match status" value="1"/>
</dbReference>
<dbReference type="Gene3D" id="3.40.109.10">
    <property type="entry name" value="NADH Oxidase"/>
    <property type="match status" value="1"/>
</dbReference>
<dbReference type="InterPro" id="IPR029478">
    <property type="entry name" value="TM1586_NiRdase"/>
</dbReference>
<evidence type="ECO:0000313" key="8">
    <source>
        <dbReference type="Proteomes" id="UP000515703"/>
    </source>
</evidence>
<name>A0A7I8DJ67_9FIRM</name>
<dbReference type="GO" id="GO:0016491">
    <property type="term" value="F:oxidoreductase activity"/>
    <property type="evidence" value="ECO:0007669"/>
    <property type="project" value="UniProtKB-KW"/>
</dbReference>
<comment type="cofactor">
    <cofactor evidence="1">
        <name>FMN</name>
        <dbReference type="ChEBI" id="CHEBI:58210"/>
    </cofactor>
</comment>
<keyword evidence="4" id="KW-0288">FMN</keyword>
<dbReference type="Gene3D" id="3.40.109.30">
    <property type="entry name" value="putative nitroreductase (tm1586), domain 2"/>
    <property type="match status" value="1"/>
</dbReference>
<reference evidence="7 8" key="2">
    <citation type="submission" date="2020-08" db="EMBL/GenBank/DDBJ databases">
        <authorList>
            <person name="Ueki A."/>
            <person name="Tonouchi A."/>
        </authorList>
    </citation>
    <scope>NUCLEOTIDE SEQUENCE [LARGE SCALE GENOMIC DNA]</scope>
    <source>
        <strain evidence="7 8">CTTW</strain>
    </source>
</reference>
<organism evidence="7 8">
    <name type="scientific">Anaerocolumna chitinilytica</name>
    <dbReference type="NCBI Taxonomy" id="1727145"/>
    <lineage>
        <taxon>Bacteria</taxon>
        <taxon>Bacillati</taxon>
        <taxon>Bacillota</taxon>
        <taxon>Clostridia</taxon>
        <taxon>Lachnospirales</taxon>
        <taxon>Lachnospiraceae</taxon>
        <taxon>Anaerocolumna</taxon>
    </lineage>
</organism>
<proteinExistence type="inferred from homology"/>
<accession>A0A7I8DJ67</accession>
<sequence>MGVNMETELYEAMYKRKSVRKYDMAPLDSSILQSIKEFGETVEPLVSGINVKFGFFSNEEVKSLMAIKAPHYVGIYSENKENYLLNAGYMLQQMDLFLSKNNLGSCWLGMAKPSAALPESMDGLSFVIMLAFGKAQEEVHRNSTDEFKRKDMNEITDRKDGTELLEAVRLAPSATNSQNWYFTGDSDNIIACRKHTGLLKEPIMARLNTIDMGIALCHLSLSIKNQGKSMKVEFNKTPVPKGFIYLATIGTV</sequence>
<evidence type="ECO:0000313" key="7">
    <source>
        <dbReference type="EMBL" id="BCJ98493.1"/>
    </source>
</evidence>
<feature type="domain" description="Putative nitroreductase TM1586" evidence="6">
    <location>
        <begin position="8"/>
        <end position="222"/>
    </location>
</feature>
<comment type="similarity">
    <text evidence="2">Belongs to the nitroreductase family.</text>
</comment>
<dbReference type="InterPro" id="IPR000415">
    <property type="entry name" value="Nitroreductase-like"/>
</dbReference>
<dbReference type="AlphaFoldDB" id="A0A7I8DJ67"/>
<dbReference type="Proteomes" id="UP000515703">
    <property type="component" value="Chromosome"/>
</dbReference>
<reference evidence="7 8" key="1">
    <citation type="submission" date="2020-08" db="EMBL/GenBank/DDBJ databases">
        <title>Draft genome sequencing of an Anaerocolumna strain isolated from anoxic soil subjected to BSD treatment.</title>
        <authorList>
            <person name="Uek A."/>
            <person name="Tonouchi A."/>
        </authorList>
    </citation>
    <scope>NUCLEOTIDE SEQUENCE [LARGE SCALE GENOMIC DNA]</scope>
    <source>
        <strain evidence="7 8">CTTW</strain>
    </source>
</reference>
<dbReference type="EMBL" id="AP023368">
    <property type="protein sequence ID" value="BCJ98493.1"/>
    <property type="molecule type" value="Genomic_DNA"/>
</dbReference>
<evidence type="ECO:0000256" key="4">
    <source>
        <dbReference type="ARBA" id="ARBA00022643"/>
    </source>
</evidence>
<dbReference type="PANTHER" id="PTHR43673">
    <property type="entry name" value="NAD(P)H NITROREDUCTASE YDGI-RELATED"/>
    <property type="match status" value="1"/>
</dbReference>
<dbReference type="SUPFAM" id="SSF55469">
    <property type="entry name" value="FMN-dependent nitroreductase-like"/>
    <property type="match status" value="1"/>
</dbReference>
<evidence type="ECO:0000256" key="1">
    <source>
        <dbReference type="ARBA" id="ARBA00001917"/>
    </source>
</evidence>
<evidence type="ECO:0000256" key="2">
    <source>
        <dbReference type="ARBA" id="ARBA00007118"/>
    </source>
</evidence>
<keyword evidence="3" id="KW-0285">Flavoprotein</keyword>